<dbReference type="OrthoDB" id="445826at2759"/>
<organism evidence="1 2">
    <name type="scientific">Dinothrombium tinctorium</name>
    <dbReference type="NCBI Taxonomy" id="1965070"/>
    <lineage>
        <taxon>Eukaryota</taxon>
        <taxon>Metazoa</taxon>
        <taxon>Ecdysozoa</taxon>
        <taxon>Arthropoda</taxon>
        <taxon>Chelicerata</taxon>
        <taxon>Arachnida</taxon>
        <taxon>Acari</taxon>
        <taxon>Acariformes</taxon>
        <taxon>Trombidiformes</taxon>
        <taxon>Prostigmata</taxon>
        <taxon>Anystina</taxon>
        <taxon>Parasitengona</taxon>
        <taxon>Trombidioidea</taxon>
        <taxon>Trombidiidae</taxon>
        <taxon>Dinothrombium</taxon>
    </lineage>
</organism>
<comment type="caution">
    <text evidence="1">The sequence shown here is derived from an EMBL/GenBank/DDBJ whole genome shotgun (WGS) entry which is preliminary data.</text>
</comment>
<dbReference type="AlphaFoldDB" id="A0A3S3P2A7"/>
<keyword evidence="2" id="KW-1185">Reference proteome</keyword>
<feature type="non-terminal residue" evidence="1">
    <location>
        <position position="43"/>
    </location>
</feature>
<sequence>MSKVLEYFLNDEIENHLTSNKILSDNQFGFQKNKSTRDALIKL</sequence>
<dbReference type="EMBL" id="NCKU01016358">
    <property type="protein sequence ID" value="RWR99217.1"/>
    <property type="molecule type" value="Genomic_DNA"/>
</dbReference>
<protein>
    <recommendedName>
        <fullName evidence="3">Reverse transcriptase domain-containing protein</fullName>
    </recommendedName>
</protein>
<gene>
    <name evidence="1" type="ORF">B4U79_13977</name>
</gene>
<evidence type="ECO:0008006" key="3">
    <source>
        <dbReference type="Google" id="ProtNLM"/>
    </source>
</evidence>
<evidence type="ECO:0000313" key="2">
    <source>
        <dbReference type="Proteomes" id="UP000285301"/>
    </source>
</evidence>
<accession>A0A3S3P2A7</accession>
<name>A0A3S3P2A7_9ACAR</name>
<dbReference type="Proteomes" id="UP000285301">
    <property type="component" value="Unassembled WGS sequence"/>
</dbReference>
<reference evidence="1 2" key="1">
    <citation type="journal article" date="2018" name="Gigascience">
        <title>Genomes of trombidid mites reveal novel predicted allergens and laterally-transferred genes associated with secondary metabolism.</title>
        <authorList>
            <person name="Dong X."/>
            <person name="Chaisiri K."/>
            <person name="Xia D."/>
            <person name="Armstrong S.D."/>
            <person name="Fang Y."/>
            <person name="Donnelly M.J."/>
            <person name="Kadowaki T."/>
            <person name="McGarry J.W."/>
            <person name="Darby A.C."/>
            <person name="Makepeace B.L."/>
        </authorList>
    </citation>
    <scope>NUCLEOTIDE SEQUENCE [LARGE SCALE GENOMIC DNA]</scope>
    <source>
        <strain evidence="1">UoL-WK</strain>
    </source>
</reference>
<evidence type="ECO:0000313" key="1">
    <source>
        <dbReference type="EMBL" id="RWR99217.1"/>
    </source>
</evidence>
<proteinExistence type="predicted"/>